<organism evidence="1 2">
    <name type="scientific">Jannaschia seosinensis</name>
    <dbReference type="NCBI Taxonomy" id="313367"/>
    <lineage>
        <taxon>Bacteria</taxon>
        <taxon>Pseudomonadati</taxon>
        <taxon>Pseudomonadota</taxon>
        <taxon>Alphaproteobacteria</taxon>
        <taxon>Rhodobacterales</taxon>
        <taxon>Roseobacteraceae</taxon>
        <taxon>Jannaschia</taxon>
    </lineage>
</organism>
<name>A0A0M7BBI5_9RHOB</name>
<proteinExistence type="predicted"/>
<gene>
    <name evidence="1" type="ORF">JSE7799_01895</name>
</gene>
<accession>A0A0M7BBI5</accession>
<evidence type="ECO:0000313" key="1">
    <source>
        <dbReference type="EMBL" id="CUH39174.1"/>
    </source>
</evidence>
<dbReference type="EMBL" id="CYPR01000115">
    <property type="protein sequence ID" value="CUH39174.1"/>
    <property type="molecule type" value="Genomic_DNA"/>
</dbReference>
<evidence type="ECO:0000313" key="2">
    <source>
        <dbReference type="Proteomes" id="UP000049455"/>
    </source>
</evidence>
<dbReference type="Proteomes" id="UP000049455">
    <property type="component" value="Unassembled WGS sequence"/>
</dbReference>
<dbReference type="AlphaFoldDB" id="A0A0M7BBI5"/>
<keyword evidence="2" id="KW-1185">Reference proteome</keyword>
<sequence>MTAMASPTLLEQQVDLTRAVLEQLHGMDQHLLCRVLPHLGAAAREVVHDLLEALDVEEGIDPNIAYYVDATIAEVRAAIAAQTTKEEVAIPRERLIGCTEAFETRTSLSPAAEALKAALPPLVSLYRAARQAVDFAEAIRLSIQLLHPN</sequence>
<protein>
    <submittedName>
        <fullName evidence="1">Uncharacterized protein</fullName>
    </submittedName>
</protein>
<reference evidence="1 2" key="1">
    <citation type="submission" date="2015-09" db="EMBL/GenBank/DDBJ databases">
        <authorList>
            <person name="Jackson K.R."/>
            <person name="Lunt B.L."/>
            <person name="Fisher J.N.B."/>
            <person name="Gardner A.V."/>
            <person name="Bailey M.E."/>
            <person name="Deus L.M."/>
            <person name="Earl A.S."/>
            <person name="Gibby P.D."/>
            <person name="Hartmann K.A."/>
            <person name="Liu J.E."/>
            <person name="Manci A.M."/>
            <person name="Nielsen D.A."/>
            <person name="Solomon M.B."/>
            <person name="Breakwell D.P."/>
            <person name="Burnett S.H."/>
            <person name="Grose J.H."/>
        </authorList>
    </citation>
    <scope>NUCLEOTIDE SEQUENCE [LARGE SCALE GENOMIC DNA]</scope>
    <source>
        <strain evidence="1 2">CECT 7799</strain>
    </source>
</reference>